<proteinExistence type="predicted"/>
<sequence length="71" mass="8142">MLNDLIGYLSGYLIKRVVIKIPISICRPCGRYTNIAIRILSGFSLHFNDNCRSSLRSHVLYLLSQLTFHCI</sequence>
<gene>
    <name evidence="1" type="ORF">EUGRSUZ_H00139</name>
</gene>
<dbReference type="AlphaFoldDB" id="A0A059AUA2"/>
<dbReference type="EMBL" id="KK198760">
    <property type="protein sequence ID" value="KCW57349.1"/>
    <property type="molecule type" value="Genomic_DNA"/>
</dbReference>
<organism evidence="1">
    <name type="scientific">Eucalyptus grandis</name>
    <name type="common">Flooded gum</name>
    <dbReference type="NCBI Taxonomy" id="71139"/>
    <lineage>
        <taxon>Eukaryota</taxon>
        <taxon>Viridiplantae</taxon>
        <taxon>Streptophyta</taxon>
        <taxon>Embryophyta</taxon>
        <taxon>Tracheophyta</taxon>
        <taxon>Spermatophyta</taxon>
        <taxon>Magnoliopsida</taxon>
        <taxon>eudicotyledons</taxon>
        <taxon>Gunneridae</taxon>
        <taxon>Pentapetalae</taxon>
        <taxon>rosids</taxon>
        <taxon>malvids</taxon>
        <taxon>Myrtales</taxon>
        <taxon>Myrtaceae</taxon>
        <taxon>Myrtoideae</taxon>
        <taxon>Eucalypteae</taxon>
        <taxon>Eucalyptus</taxon>
    </lineage>
</organism>
<evidence type="ECO:0000313" key="1">
    <source>
        <dbReference type="EMBL" id="KCW57349.1"/>
    </source>
</evidence>
<reference evidence="1" key="1">
    <citation type="submission" date="2013-07" db="EMBL/GenBank/DDBJ databases">
        <title>The genome of Eucalyptus grandis.</title>
        <authorList>
            <person name="Schmutz J."/>
            <person name="Hayes R."/>
            <person name="Myburg A."/>
            <person name="Tuskan G."/>
            <person name="Grattapaglia D."/>
            <person name="Rokhsar D.S."/>
        </authorList>
    </citation>
    <scope>NUCLEOTIDE SEQUENCE</scope>
    <source>
        <tissue evidence="1">Leaf extractions</tissue>
    </source>
</reference>
<dbReference type="InParanoid" id="A0A059AUA2"/>
<protein>
    <submittedName>
        <fullName evidence="1">Uncharacterized protein</fullName>
    </submittedName>
</protein>
<name>A0A059AUA2_EUCGR</name>
<dbReference type="Gramene" id="KCW57349">
    <property type="protein sequence ID" value="KCW57349"/>
    <property type="gene ID" value="EUGRSUZ_H00139"/>
</dbReference>
<accession>A0A059AUA2</accession>